<dbReference type="Proteomes" id="UP001052655">
    <property type="component" value="Unassembled WGS sequence"/>
</dbReference>
<organism evidence="2 3">
    <name type="scientific">Streptomyces daghestanicus</name>
    <dbReference type="NCBI Taxonomy" id="66885"/>
    <lineage>
        <taxon>Bacteria</taxon>
        <taxon>Bacillati</taxon>
        <taxon>Actinomycetota</taxon>
        <taxon>Actinomycetes</taxon>
        <taxon>Kitasatosporales</taxon>
        <taxon>Streptomycetaceae</taxon>
        <taxon>Streptomyces</taxon>
    </lineage>
</organism>
<gene>
    <name evidence="2" type="ORF">Sdagh_71990</name>
</gene>
<sequence>MAACYGAVAGRRPPVPRRVVPDPPVPRCQAITGSWWAPDRARGRCPPRPPAHHVRRPGRPVLRRVDGRQQGAVAGGEGAGAVLGAEVPHDRLLVPAGPGPPAGAGGGPRRAAARPPTNGDV</sequence>
<evidence type="ECO:0000313" key="2">
    <source>
        <dbReference type="EMBL" id="GHI35469.1"/>
    </source>
</evidence>
<feature type="region of interest" description="Disordered" evidence="1">
    <location>
        <begin position="71"/>
        <end position="121"/>
    </location>
</feature>
<name>A0ABQ3QE00_9ACTN</name>
<keyword evidence="3" id="KW-1185">Reference proteome</keyword>
<evidence type="ECO:0000256" key="1">
    <source>
        <dbReference type="SAM" id="MobiDB-lite"/>
    </source>
</evidence>
<dbReference type="EMBL" id="BNDX01000018">
    <property type="protein sequence ID" value="GHI35469.1"/>
    <property type="molecule type" value="Genomic_DNA"/>
</dbReference>
<feature type="region of interest" description="Disordered" evidence="1">
    <location>
        <begin position="39"/>
        <end position="58"/>
    </location>
</feature>
<proteinExistence type="predicted"/>
<protein>
    <submittedName>
        <fullName evidence="2">Uncharacterized protein</fullName>
    </submittedName>
</protein>
<accession>A0ABQ3QE00</accession>
<feature type="compositionally biased region" description="Low complexity" evidence="1">
    <location>
        <begin position="109"/>
        <end position="121"/>
    </location>
</feature>
<evidence type="ECO:0000313" key="3">
    <source>
        <dbReference type="Proteomes" id="UP001052655"/>
    </source>
</evidence>
<comment type="caution">
    <text evidence="2">The sequence shown here is derived from an EMBL/GenBank/DDBJ whole genome shotgun (WGS) entry which is preliminary data.</text>
</comment>
<reference evidence="2" key="1">
    <citation type="submission" date="2024-05" db="EMBL/GenBank/DDBJ databases">
        <title>Whole genome shotgun sequence of Streptomyces daghestanicus NBRC 12762.</title>
        <authorList>
            <person name="Komaki H."/>
            <person name="Tamura T."/>
        </authorList>
    </citation>
    <scope>NUCLEOTIDE SEQUENCE</scope>
    <source>
        <strain evidence="2">NBRC 12762</strain>
    </source>
</reference>